<dbReference type="PANTHER" id="PTHR43739">
    <property type="entry name" value="XYLOGLUCANASE (EUROFUNG)"/>
    <property type="match status" value="1"/>
</dbReference>
<dbReference type="InterPro" id="IPR052025">
    <property type="entry name" value="Xyloglucanase_GH74"/>
</dbReference>
<dbReference type="RefSeq" id="WP_108604958.1">
    <property type="nucleotide sequence ID" value="NZ_CP026604.1"/>
</dbReference>
<evidence type="ECO:0000313" key="4">
    <source>
        <dbReference type="Proteomes" id="UP000244441"/>
    </source>
</evidence>
<evidence type="ECO:0000313" key="3">
    <source>
        <dbReference type="EMBL" id="AWB68914.1"/>
    </source>
</evidence>
<dbReference type="AlphaFoldDB" id="A0A2S0VXI0"/>
<evidence type="ECO:0000259" key="2">
    <source>
        <dbReference type="Pfam" id="PF15902"/>
    </source>
</evidence>
<name>A0A2S0VXI0_9ALTE</name>
<dbReference type="Gene3D" id="2.130.10.10">
    <property type="entry name" value="YVTN repeat-like/Quinoprotein amine dehydrogenase"/>
    <property type="match status" value="6"/>
</dbReference>
<dbReference type="Proteomes" id="UP000244441">
    <property type="component" value="Chromosome"/>
</dbReference>
<dbReference type="KEGG" id="cate:C2869_04185"/>
<keyword evidence="4" id="KW-1185">Reference proteome</keyword>
<keyword evidence="1" id="KW-0677">Repeat</keyword>
<evidence type="ECO:0000256" key="1">
    <source>
        <dbReference type="ARBA" id="ARBA00022737"/>
    </source>
</evidence>
<dbReference type="Pfam" id="PF02012">
    <property type="entry name" value="BNR"/>
    <property type="match status" value="1"/>
</dbReference>
<dbReference type="PANTHER" id="PTHR43739:SF5">
    <property type="entry name" value="EXO-ALPHA-SIALIDASE"/>
    <property type="match status" value="1"/>
</dbReference>
<dbReference type="CDD" id="cd15482">
    <property type="entry name" value="Sialidase_non-viral"/>
    <property type="match status" value="1"/>
</dbReference>
<gene>
    <name evidence="3" type="ORF">C2869_04185</name>
</gene>
<feature type="domain" description="Sortilin N-terminal" evidence="2">
    <location>
        <begin position="708"/>
        <end position="819"/>
    </location>
</feature>
<dbReference type="SUPFAM" id="SSF110296">
    <property type="entry name" value="Oligoxyloglucan reducing end-specific cellobiohydrolase"/>
    <property type="match status" value="3"/>
</dbReference>
<dbReference type="InterPro" id="IPR002860">
    <property type="entry name" value="BNR_rpt"/>
</dbReference>
<sequence>MNQTLIGLCSAVCIASASLIGCGISPTTTSAVTPENQQAYFDRLRTEKVTSNPNIQWQNIGPGMSGYNEELWTHPTNPNVMFIGPDMHVSYGTWDGANSWHSLQDHDELGQLMKRVLDIEFSRQDPNYAMAIDWNGWVYESSNQGRNWQKTAELAGDHRDFGVDPYDPLAFKKGWYDEQIGKRLGDLAVDPNNDNIWYIGAGDFWNVKENHRSINKLGGDKLNYADYGYILKTSNKGKTWQKISKGLPSDLDVGKIIVNPTRSQHLLAATNKGLMQSTDGGMSWQFGAQGLPHNLPRDLTEHYDPVTGEYTLYLIEQTHYQAQGKSVSASGGIYTSTDQGKTWHNITGNLWLDLTQINYPAEHNRYYRTLANWFEISPKQARKKYSQLPKQILPVFNRIVVNPKNKQEIYVTYNKKHDRTFGPGEVWRTLDGGKHWTVVARHGKYWINNPDQDYWAKRNNPTHANVEFAHVQYEMDTHTEDQGNRLLSINSAGEVFISISQQTHKSSDQGKTWQQIDDFEVEKGSNIWIGRGGSDLPGRFMLLETGIPERRLMASGEHGVWQTEVVENLANKADVPMRQIEGQVNDKGMVSISTLAVHPHNPNIIYILAWRQYHSGKLRRSTDGGKTWQNIASVLEVSSKPSDSNVAGAKKIAKKIQGPKGMKPAQNSLLIDPNQPNNMFFVAELDAFSEIYRAPRREPTKGGYGFMKSTDGGYNWKVSNKGFHQDASLRRIILDPDNSNIIYAAAADKNGGLYKSVDQGESWQRMTIPANIKSVNNVFIDRNNKHMFISAGGFYDGKYEEGGAWRSTDNGKTWQQIFKAPVVLQVESSPVDANILLLTVGNQMRLDRQFLNPGLYLSQDGGQSWNKINNNLSNYDKIIDAKPDPYNPNVLWAAGWGSGWNVAYINKTKDSTWLPVKR</sequence>
<dbReference type="InterPro" id="IPR031778">
    <property type="entry name" value="Sortilin_N"/>
</dbReference>
<protein>
    <recommendedName>
        <fullName evidence="2">Sortilin N-terminal domain-containing protein</fullName>
    </recommendedName>
</protein>
<dbReference type="OrthoDB" id="5664384at2"/>
<dbReference type="GO" id="GO:0010411">
    <property type="term" value="P:xyloglucan metabolic process"/>
    <property type="evidence" value="ECO:0007669"/>
    <property type="project" value="TreeGrafter"/>
</dbReference>
<dbReference type="InterPro" id="IPR015943">
    <property type="entry name" value="WD40/YVTN_repeat-like_dom_sf"/>
</dbReference>
<dbReference type="Pfam" id="PF15902">
    <property type="entry name" value="Sortilin-Vps10"/>
    <property type="match status" value="1"/>
</dbReference>
<reference evidence="3 4" key="1">
    <citation type="submission" date="2018-01" db="EMBL/GenBank/DDBJ databases">
        <title>Genome sequence of a Cantenovulum-like bacteria.</title>
        <authorList>
            <person name="Tan W.R."/>
            <person name="Lau N.-S."/>
            <person name="Go F."/>
            <person name="Amirul A.-A.A."/>
        </authorList>
    </citation>
    <scope>NUCLEOTIDE SEQUENCE [LARGE SCALE GENOMIC DNA]</scope>
    <source>
        <strain evidence="3 4">CCB-QB4</strain>
    </source>
</reference>
<organism evidence="3 4">
    <name type="scientific">Saccharobesus litoralis</name>
    <dbReference type="NCBI Taxonomy" id="2172099"/>
    <lineage>
        <taxon>Bacteria</taxon>
        <taxon>Pseudomonadati</taxon>
        <taxon>Pseudomonadota</taxon>
        <taxon>Gammaproteobacteria</taxon>
        <taxon>Alteromonadales</taxon>
        <taxon>Alteromonadaceae</taxon>
        <taxon>Saccharobesus</taxon>
    </lineage>
</organism>
<dbReference type="EMBL" id="CP026604">
    <property type="protein sequence ID" value="AWB68914.1"/>
    <property type="molecule type" value="Genomic_DNA"/>
</dbReference>
<proteinExistence type="predicted"/>
<accession>A0A2S0VXI0</accession>